<keyword evidence="2" id="KW-1185">Reference proteome</keyword>
<protein>
    <recommendedName>
        <fullName evidence="3">SatD family (SatD)</fullName>
    </recommendedName>
</protein>
<dbReference type="OrthoDB" id="5184241at2"/>
<dbReference type="RefSeq" id="WP_135850279.1">
    <property type="nucleotide sequence ID" value="NZ_RHPJ01000003.1"/>
</dbReference>
<evidence type="ECO:0000313" key="1">
    <source>
        <dbReference type="EMBL" id="TGO04727.1"/>
    </source>
</evidence>
<dbReference type="Proteomes" id="UP000297318">
    <property type="component" value="Unassembled WGS sequence"/>
</dbReference>
<dbReference type="EMBL" id="RHPJ01000003">
    <property type="protein sequence ID" value="TGO04727.1"/>
    <property type="molecule type" value="Genomic_DNA"/>
</dbReference>
<reference evidence="1 2" key="1">
    <citation type="submission" date="2018-11" db="EMBL/GenBank/DDBJ databases">
        <title>Complete genome sequencing of the Actinobacteria Serinibacter sp. K3-2.</title>
        <authorList>
            <person name="Rakitin A.L."/>
            <person name="Beletsky A.V."/>
            <person name="Mardanov A.V."/>
            <person name="Ravin N.V."/>
            <person name="Gromova A.S."/>
            <person name="Filippova S.N."/>
            <person name="Gal'Chenko V.F."/>
        </authorList>
    </citation>
    <scope>NUCLEOTIDE SEQUENCE [LARGE SCALE GENOMIC DNA]</scope>
    <source>
        <strain evidence="1 2">K3-2</strain>
    </source>
</reference>
<evidence type="ECO:0000313" key="2">
    <source>
        <dbReference type="Proteomes" id="UP000297318"/>
    </source>
</evidence>
<organism evidence="1 2">
    <name type="scientific">Serinibacter arcticus</name>
    <dbReference type="NCBI Taxonomy" id="1655435"/>
    <lineage>
        <taxon>Bacteria</taxon>
        <taxon>Bacillati</taxon>
        <taxon>Actinomycetota</taxon>
        <taxon>Actinomycetes</taxon>
        <taxon>Micrococcales</taxon>
        <taxon>Beutenbergiaceae</taxon>
        <taxon>Serinibacter</taxon>
    </lineage>
</organism>
<evidence type="ECO:0008006" key="3">
    <source>
        <dbReference type="Google" id="ProtNLM"/>
    </source>
</evidence>
<accession>A0A4Z1E4R1</accession>
<proteinExistence type="predicted"/>
<dbReference type="AlphaFoldDB" id="A0A4Z1E4R1"/>
<comment type="caution">
    <text evidence="1">The sequence shown here is derived from an EMBL/GenBank/DDBJ whole genome shotgun (WGS) entry which is preliminary data.</text>
</comment>
<gene>
    <name evidence="1" type="ORF">SERN_2320</name>
</gene>
<sequence>MFVITIDQRGSRRGSDLVPALLDDLEDLLAPGPPVLPFVRTVGDEVQGVLTDPDVVVDLVLHLVRRGGWSIGVGAGEGALAESAPASTGAAFVHAREAVERAKGRTVANSLAVASDSPDAALAEGVLQLLASVVAGRTATQWRAIDQLARPGATGVQVARDLGVSPQNVSKLRRDALWQEERDARAAAARLLALAESTSTAVSDPAGRIEA</sequence>
<name>A0A4Z1E4R1_9MICO</name>